<keyword evidence="8" id="KW-1185">Reference proteome</keyword>
<dbReference type="Proteomes" id="UP001516023">
    <property type="component" value="Unassembled WGS sequence"/>
</dbReference>
<dbReference type="GO" id="GO:0016740">
    <property type="term" value="F:transferase activity"/>
    <property type="evidence" value="ECO:0007669"/>
    <property type="project" value="UniProtKB-KW"/>
</dbReference>
<dbReference type="InterPro" id="IPR037359">
    <property type="entry name" value="NST/OST"/>
</dbReference>
<evidence type="ECO:0000313" key="8">
    <source>
        <dbReference type="Proteomes" id="UP001516023"/>
    </source>
</evidence>
<keyword evidence="1" id="KW-0808">Transferase</keyword>
<feature type="signal peptide" evidence="5">
    <location>
        <begin position="1"/>
        <end position="21"/>
    </location>
</feature>
<comment type="caution">
    <text evidence="7">The sequence shown here is derived from an EMBL/GenBank/DDBJ whole genome shotgun (WGS) entry which is preliminary data.</text>
</comment>
<evidence type="ECO:0000313" key="7">
    <source>
        <dbReference type="EMBL" id="KAL3793970.1"/>
    </source>
</evidence>
<feature type="domain" description="Sulfotransferase" evidence="6">
    <location>
        <begin position="99"/>
        <end position="357"/>
    </location>
</feature>
<dbReference type="PANTHER" id="PTHR10605">
    <property type="entry name" value="HEPARAN SULFATE SULFOTRANSFERASE"/>
    <property type="match status" value="1"/>
</dbReference>
<dbReference type="SUPFAM" id="SSF52540">
    <property type="entry name" value="P-loop containing nucleoside triphosphate hydrolases"/>
    <property type="match status" value="1"/>
</dbReference>
<name>A0ABD3Q195_9STRA</name>
<proteinExistence type="predicted"/>
<organism evidence="7 8">
    <name type="scientific">Cyclotella cryptica</name>
    <dbReference type="NCBI Taxonomy" id="29204"/>
    <lineage>
        <taxon>Eukaryota</taxon>
        <taxon>Sar</taxon>
        <taxon>Stramenopiles</taxon>
        <taxon>Ochrophyta</taxon>
        <taxon>Bacillariophyta</taxon>
        <taxon>Coscinodiscophyceae</taxon>
        <taxon>Thalassiosirophycidae</taxon>
        <taxon>Stephanodiscales</taxon>
        <taxon>Stephanodiscaceae</taxon>
        <taxon>Cyclotella</taxon>
    </lineage>
</organism>
<reference evidence="7 8" key="1">
    <citation type="journal article" date="2020" name="G3 (Bethesda)">
        <title>Improved Reference Genome for Cyclotella cryptica CCMP332, a Model for Cell Wall Morphogenesis, Salinity Adaptation, and Lipid Production in Diatoms (Bacillariophyta).</title>
        <authorList>
            <person name="Roberts W.R."/>
            <person name="Downey K.M."/>
            <person name="Ruck E.C."/>
            <person name="Traller J.C."/>
            <person name="Alverson A.J."/>
        </authorList>
    </citation>
    <scope>NUCLEOTIDE SEQUENCE [LARGE SCALE GENOMIC DNA]</scope>
    <source>
        <strain evidence="7 8">CCMP332</strain>
    </source>
</reference>
<protein>
    <recommendedName>
        <fullName evidence="6">Sulfotransferase domain-containing protein</fullName>
    </recommendedName>
</protein>
<dbReference type="AlphaFoldDB" id="A0ABD3Q195"/>
<feature type="chain" id="PRO_5044794443" description="Sulfotransferase domain-containing protein" evidence="5">
    <location>
        <begin position="22"/>
        <end position="431"/>
    </location>
</feature>
<dbReference type="InterPro" id="IPR000863">
    <property type="entry name" value="Sulfotransferase_dom"/>
</dbReference>
<dbReference type="PANTHER" id="PTHR10605:SF56">
    <property type="entry name" value="BIFUNCTIONAL HEPARAN SULFATE N-DEACETYLASE_N-SULFOTRANSFERASE"/>
    <property type="match status" value="1"/>
</dbReference>
<evidence type="ECO:0000259" key="6">
    <source>
        <dbReference type="Pfam" id="PF00685"/>
    </source>
</evidence>
<dbReference type="InterPro" id="IPR027417">
    <property type="entry name" value="P-loop_NTPase"/>
</dbReference>
<dbReference type="Gene3D" id="3.40.50.300">
    <property type="entry name" value="P-loop containing nucleotide triphosphate hydrolases"/>
    <property type="match status" value="1"/>
</dbReference>
<keyword evidence="2" id="KW-0325">Glycoprotein</keyword>
<dbReference type="Pfam" id="PF00685">
    <property type="entry name" value="Sulfotransfer_1"/>
    <property type="match status" value="1"/>
</dbReference>
<gene>
    <name evidence="7" type="ORF">HJC23_009453</name>
</gene>
<evidence type="ECO:0000256" key="1">
    <source>
        <dbReference type="ARBA" id="ARBA00022679"/>
    </source>
</evidence>
<feature type="active site" description="For sulfotransferase activity" evidence="3">
    <location>
        <position position="105"/>
    </location>
</feature>
<dbReference type="EMBL" id="JABMIG020000085">
    <property type="protein sequence ID" value="KAL3793970.1"/>
    <property type="molecule type" value="Genomic_DNA"/>
</dbReference>
<sequence length="431" mass="49649">MRKNTHRWAILLFMLAVYAIASTSLVTRSLLRSSNDRVDLGGAQVMNFEETDDGADTEETDDEADQLAETLDTSFVCDGEHTPDYLPPNHVVRRSLHGVIIGTMKGGTQALHKILLTHPKILSSSTGHGELHFFNRYYQKLFSQQAHDVIPRQKTRQAFLKTLKDRKAIRKRNNGREDITNNKNKNKVAFHSAPLYLFSGRKVPARMFCTAPWVKVIAILRNPVERAFSHYHFVYPSSRKRDYTPSFDEFITSDISLLKKAGVLRDWNSASFESFAGSDEEFRAWEQYLTWAKSQGPVGRGMYSIQLEIWMDEFKKYNKSIDDDLLVLQSESSKEYPQESYHQAVQFLGLEPRTIRKHKHVLAKDHHATDYSGSDGMSNTTRDMLYKLFEPYNKRLYNLLGKDEWVGVWDDSKEENAFTRNATKSNNTKIS</sequence>
<evidence type="ECO:0000256" key="2">
    <source>
        <dbReference type="ARBA" id="ARBA00023180"/>
    </source>
</evidence>
<feature type="binding site" evidence="4">
    <location>
        <position position="229"/>
    </location>
    <ligand>
        <name>3'-phosphoadenylyl sulfate</name>
        <dbReference type="ChEBI" id="CHEBI:58339"/>
    </ligand>
</feature>
<accession>A0ABD3Q195</accession>
<evidence type="ECO:0000256" key="3">
    <source>
        <dbReference type="PIRSR" id="PIRSR637359-1"/>
    </source>
</evidence>
<keyword evidence="5" id="KW-0732">Signal</keyword>
<evidence type="ECO:0000256" key="5">
    <source>
        <dbReference type="SAM" id="SignalP"/>
    </source>
</evidence>
<feature type="binding site" evidence="4">
    <location>
        <position position="221"/>
    </location>
    <ligand>
        <name>3'-phosphoadenylyl sulfate</name>
        <dbReference type="ChEBI" id="CHEBI:58339"/>
    </ligand>
</feature>
<evidence type="ECO:0000256" key="4">
    <source>
        <dbReference type="PIRSR" id="PIRSR637359-2"/>
    </source>
</evidence>